<accession>H8ZFU1</accession>
<dbReference type="HOGENOM" id="CLU_696558_0_0_1"/>
<gene>
    <name evidence="3" type="ORF">NERG_02462</name>
</gene>
<name>H8ZFU1_NEMA1</name>
<feature type="transmembrane region" description="Helical" evidence="2">
    <location>
        <begin position="373"/>
        <end position="394"/>
    </location>
</feature>
<feature type="region of interest" description="Disordered" evidence="1">
    <location>
        <begin position="344"/>
        <end position="368"/>
    </location>
</feature>
<organism evidence="3">
    <name type="scientific">Nematocida ausubeli (strain ATCC PRA-371 / ERTm2)</name>
    <name type="common">Nematode killer fungus</name>
    <dbReference type="NCBI Taxonomy" id="1913371"/>
    <lineage>
        <taxon>Eukaryota</taxon>
        <taxon>Fungi</taxon>
        <taxon>Fungi incertae sedis</taxon>
        <taxon>Microsporidia</taxon>
        <taxon>Nematocida</taxon>
    </lineage>
</organism>
<evidence type="ECO:0000313" key="3">
    <source>
        <dbReference type="EMBL" id="EHY64493.1"/>
    </source>
</evidence>
<dbReference type="Proteomes" id="UP000005622">
    <property type="component" value="Unassembled WGS sequence"/>
</dbReference>
<dbReference type="EMBL" id="JH604641">
    <property type="protein sequence ID" value="EHY64493.1"/>
    <property type="molecule type" value="Genomic_DNA"/>
</dbReference>
<sequence>MESIKNKYEYISLPNKILDHVLLNNIVHVFTSGSILNSILHNQFLNNENSLKLYANSKKKAYLRKGYRILNSAGLFVPKDLLTKKMYNLGIGEVIPADFLKKRNEITINSGSIRRISQTELLFSHMTKSAMSDVEGVKNITALNLLLMAVKTLVCQVTETPKSGVSEIDIVNITQVIEPAIRYAIKNNENHKVLSAALYYYIVQVMYVARKAKLNYSVLLGYLIYIDDQSQYLTTVQKYQLERMIITSPALGNNFKKVVLGCVCYEREYNETNSSLSQICADRMVAWCTKDKSAYPNRVCLAGCACIGSLMSEHEGDEDILVCPFTGEAVIDKDGSINSRLANKSKGKNAMARKPLSRKPAGSGSISSGTKTVISVVAISSAIISMCSCAYYVFFV</sequence>
<keyword evidence="2" id="KW-0472">Membrane</keyword>
<proteinExistence type="predicted"/>
<evidence type="ECO:0000256" key="2">
    <source>
        <dbReference type="SAM" id="Phobius"/>
    </source>
</evidence>
<dbReference type="AlphaFoldDB" id="H8ZFU1"/>
<evidence type="ECO:0000256" key="1">
    <source>
        <dbReference type="SAM" id="MobiDB-lite"/>
    </source>
</evidence>
<protein>
    <submittedName>
        <fullName evidence="3">Uncharacterized protein</fullName>
    </submittedName>
</protein>
<reference evidence="3" key="1">
    <citation type="submission" date="2011-03" db="EMBL/GenBank/DDBJ databases">
        <title>The Genome Sequence of Nematocida sp1 strain ERTm2.</title>
        <authorList>
            <consortium name="The Broad Institute Genome Sequencing Platform"/>
            <consortium name="The Broad Institute Genome Sequencing Center for Infectious Disease"/>
            <person name="Cuomo C."/>
            <person name="Troemel E."/>
            <person name="Young S.K."/>
            <person name="Zeng Q."/>
            <person name="Gargeya S."/>
            <person name="Fitzgerald M."/>
            <person name="Haas B."/>
            <person name="Abouelleil A."/>
            <person name="Alvarado L."/>
            <person name="Arachchi H.M."/>
            <person name="Berlin A."/>
            <person name="Brown A."/>
            <person name="Chapman S.B."/>
            <person name="Chen Z."/>
            <person name="Dunbar C."/>
            <person name="Freedman E."/>
            <person name="Gearin G."/>
            <person name="Gellesch M."/>
            <person name="Goldberg J."/>
            <person name="Griggs A."/>
            <person name="Gujja S."/>
            <person name="Heilman E.R."/>
            <person name="Heiman D."/>
            <person name="Howarth C."/>
            <person name="Larson L."/>
            <person name="Lui A."/>
            <person name="MacDonald P.J.P."/>
            <person name="Mehta T."/>
            <person name="Montmayeur A."/>
            <person name="Murphy C."/>
            <person name="Neiman D."/>
            <person name="Pearson M."/>
            <person name="Priest M."/>
            <person name="Roberts A."/>
            <person name="Saif S."/>
            <person name="Shea T."/>
            <person name="Shenoy N."/>
            <person name="Sisk P."/>
            <person name="Stolte C."/>
            <person name="Sykes S."/>
            <person name="White J."/>
            <person name="Yandava C."/>
            <person name="Wortman J."/>
            <person name="Nusbaum C."/>
            <person name="Birren B."/>
        </authorList>
    </citation>
    <scope>NUCLEOTIDE SEQUENCE</scope>
    <source>
        <strain evidence="3">ERTm2</strain>
    </source>
</reference>
<keyword evidence="2" id="KW-0812">Transmembrane</keyword>
<keyword evidence="2" id="KW-1133">Transmembrane helix</keyword>